<organism evidence="11 12">
    <name type="scientific">Mesorhizobium prunaredense</name>
    <dbReference type="NCBI Taxonomy" id="1631249"/>
    <lineage>
        <taxon>Bacteria</taxon>
        <taxon>Pseudomonadati</taxon>
        <taxon>Pseudomonadota</taxon>
        <taxon>Alphaproteobacteria</taxon>
        <taxon>Hyphomicrobiales</taxon>
        <taxon>Phyllobacteriaceae</taxon>
        <taxon>Mesorhizobium</taxon>
    </lineage>
</organism>
<dbReference type="Gene3D" id="3.40.50.620">
    <property type="entry name" value="HUPs"/>
    <property type="match status" value="1"/>
</dbReference>
<proteinExistence type="inferred from homology"/>
<keyword evidence="2 9" id="KW-0808">Transferase</keyword>
<comment type="subcellular location">
    <subcellularLocation>
        <location evidence="9">Cytoplasm</location>
    </subcellularLocation>
</comment>
<keyword evidence="1 9" id="KW-0963">Cytoplasm</keyword>
<keyword evidence="4 9" id="KW-0547">Nucleotide-binding</keyword>
<feature type="binding site" evidence="9">
    <location>
        <position position="11"/>
    </location>
    <ligand>
        <name>substrate</name>
    </ligand>
</feature>
<dbReference type="SUPFAM" id="SSF52374">
    <property type="entry name" value="Nucleotidylyl transferase"/>
    <property type="match status" value="1"/>
</dbReference>
<dbReference type="GO" id="GO:0004595">
    <property type="term" value="F:pantetheine-phosphate adenylyltransferase activity"/>
    <property type="evidence" value="ECO:0007669"/>
    <property type="project" value="UniProtKB-UniRule"/>
</dbReference>
<feature type="binding site" evidence="9">
    <location>
        <position position="43"/>
    </location>
    <ligand>
        <name>substrate</name>
    </ligand>
</feature>
<comment type="catalytic activity">
    <reaction evidence="8 9">
        <text>(R)-4'-phosphopantetheine + ATP + H(+) = 3'-dephospho-CoA + diphosphate</text>
        <dbReference type="Rhea" id="RHEA:19801"/>
        <dbReference type="ChEBI" id="CHEBI:15378"/>
        <dbReference type="ChEBI" id="CHEBI:30616"/>
        <dbReference type="ChEBI" id="CHEBI:33019"/>
        <dbReference type="ChEBI" id="CHEBI:57328"/>
        <dbReference type="ChEBI" id="CHEBI:61723"/>
        <dbReference type="EC" id="2.7.7.3"/>
    </reaction>
</comment>
<evidence type="ECO:0000256" key="8">
    <source>
        <dbReference type="ARBA" id="ARBA00029346"/>
    </source>
</evidence>
<evidence type="ECO:0000256" key="2">
    <source>
        <dbReference type="ARBA" id="ARBA00022679"/>
    </source>
</evidence>
<dbReference type="Pfam" id="PF01467">
    <property type="entry name" value="CTP_transf_like"/>
    <property type="match status" value="1"/>
</dbReference>
<feature type="binding site" evidence="9">
    <location>
        <position position="105"/>
    </location>
    <ligand>
        <name>ATP</name>
        <dbReference type="ChEBI" id="CHEBI:30616"/>
    </ligand>
</feature>
<dbReference type="UniPathway" id="UPA00241">
    <property type="reaction ID" value="UER00355"/>
</dbReference>
<comment type="similarity">
    <text evidence="9">Belongs to the bacterial CoaD family.</text>
</comment>
<evidence type="ECO:0000256" key="1">
    <source>
        <dbReference type="ARBA" id="ARBA00022490"/>
    </source>
</evidence>
<dbReference type="PANTHER" id="PTHR21342">
    <property type="entry name" value="PHOSPHOPANTETHEINE ADENYLYLTRANSFERASE"/>
    <property type="match status" value="1"/>
</dbReference>
<dbReference type="GO" id="GO:0005524">
    <property type="term" value="F:ATP binding"/>
    <property type="evidence" value="ECO:0007669"/>
    <property type="project" value="UniProtKB-KW"/>
</dbReference>
<dbReference type="PRINTS" id="PR01020">
    <property type="entry name" value="LPSBIOSNTHSS"/>
</dbReference>
<feature type="site" description="Transition state stabilizer" evidence="9">
    <location>
        <position position="19"/>
    </location>
</feature>
<keyword evidence="5 9" id="KW-0067">ATP-binding</keyword>
<feature type="binding site" evidence="9">
    <location>
        <position position="94"/>
    </location>
    <ligand>
        <name>substrate</name>
    </ligand>
</feature>
<reference evidence="12" key="1">
    <citation type="submission" date="2017-01" db="EMBL/GenBank/DDBJ databases">
        <authorList>
            <person name="Brunel B."/>
        </authorList>
    </citation>
    <scope>NUCLEOTIDE SEQUENCE [LARGE SCALE GENOMIC DNA]</scope>
</reference>
<accession>A0A1R3VM83</accession>
<feature type="binding site" evidence="9">
    <location>
        <begin position="95"/>
        <end position="97"/>
    </location>
    <ligand>
        <name>ATP</name>
        <dbReference type="ChEBI" id="CHEBI:30616"/>
    </ligand>
</feature>
<evidence type="ECO:0000256" key="7">
    <source>
        <dbReference type="ARBA" id="ARBA00022993"/>
    </source>
</evidence>
<keyword evidence="6 9" id="KW-0460">Magnesium</keyword>
<evidence type="ECO:0000256" key="6">
    <source>
        <dbReference type="ARBA" id="ARBA00022842"/>
    </source>
</evidence>
<protein>
    <recommendedName>
        <fullName evidence="9">Phosphopantetheine adenylyltransferase</fullName>
        <ecNumber evidence="9">2.7.7.3</ecNumber>
    </recommendedName>
    <alternativeName>
        <fullName evidence="9">Dephospho-CoA pyrophosphorylase</fullName>
    </alternativeName>
    <alternativeName>
        <fullName evidence="9">Pantetheine-phosphate adenylyltransferase</fullName>
        <shortName evidence="9">PPAT</shortName>
    </alternativeName>
</protein>
<feature type="binding site" evidence="9">
    <location>
        <begin position="130"/>
        <end position="136"/>
    </location>
    <ligand>
        <name>ATP</name>
        <dbReference type="ChEBI" id="CHEBI:30616"/>
    </ligand>
</feature>
<keyword evidence="12" id="KW-1185">Reference proteome</keyword>
<dbReference type="GO" id="GO:0005737">
    <property type="term" value="C:cytoplasm"/>
    <property type="evidence" value="ECO:0007669"/>
    <property type="project" value="UniProtKB-SubCell"/>
</dbReference>
<evidence type="ECO:0000256" key="9">
    <source>
        <dbReference type="HAMAP-Rule" id="MF_00151"/>
    </source>
</evidence>
<dbReference type="HAMAP" id="MF_00151">
    <property type="entry name" value="PPAT_bact"/>
    <property type="match status" value="1"/>
</dbReference>
<dbReference type="NCBIfam" id="TIGR00125">
    <property type="entry name" value="cyt_tran_rel"/>
    <property type="match status" value="1"/>
</dbReference>
<keyword evidence="3 9" id="KW-0548">Nucleotidyltransferase</keyword>
<dbReference type="AlphaFoldDB" id="A0A1R3VM83"/>
<feature type="binding site" evidence="9">
    <location>
        <position position="19"/>
    </location>
    <ligand>
        <name>ATP</name>
        <dbReference type="ChEBI" id="CHEBI:30616"/>
    </ligand>
</feature>
<comment type="function">
    <text evidence="9">Reversibly transfers an adenylyl group from ATP to 4'-phosphopantetheine, yielding dephospho-CoA (dPCoA) and pyrophosphate.</text>
</comment>
<feature type="binding site" evidence="9">
    <location>
        <position position="80"/>
    </location>
    <ligand>
        <name>substrate</name>
    </ligand>
</feature>
<comment type="pathway">
    <text evidence="9">Cofactor biosynthesis; coenzyme A biosynthesis; CoA from (R)-pantothenate: step 4/5.</text>
</comment>
<dbReference type="Proteomes" id="UP000188388">
    <property type="component" value="Unassembled WGS sequence"/>
</dbReference>
<evidence type="ECO:0000256" key="5">
    <source>
        <dbReference type="ARBA" id="ARBA00022840"/>
    </source>
</evidence>
<feature type="domain" description="Cytidyltransferase-like" evidence="10">
    <location>
        <begin position="7"/>
        <end position="140"/>
    </location>
</feature>
<evidence type="ECO:0000256" key="3">
    <source>
        <dbReference type="ARBA" id="ARBA00022695"/>
    </source>
</evidence>
<evidence type="ECO:0000313" key="11">
    <source>
        <dbReference type="EMBL" id="SIT60002.1"/>
    </source>
</evidence>
<keyword evidence="7 9" id="KW-0173">Coenzyme A biosynthesis</keyword>
<dbReference type="EC" id="2.7.7.3" evidence="9"/>
<dbReference type="GO" id="GO:0015937">
    <property type="term" value="P:coenzyme A biosynthetic process"/>
    <property type="evidence" value="ECO:0007669"/>
    <property type="project" value="UniProtKB-UniRule"/>
</dbReference>
<evidence type="ECO:0000313" key="12">
    <source>
        <dbReference type="Proteomes" id="UP000188388"/>
    </source>
</evidence>
<dbReference type="InterPro" id="IPR004821">
    <property type="entry name" value="Cyt_trans-like"/>
</dbReference>
<dbReference type="EMBL" id="FTPD01000082">
    <property type="protein sequence ID" value="SIT60002.1"/>
    <property type="molecule type" value="Genomic_DNA"/>
</dbReference>
<sequence length="166" mass="17550">MTERIALYAGSFDPPTNGHLDVLKASLAVADTVYAAIGIHPGKKPLFSFEERVGLIEAATKAEFGRDGVRIKVVAFDGLVIDAARKQGASIMIRGLRDGTDLDYEMQMAGMNETMAPGLQTVFLPASPSVRTITATLVRQIASMGGDIRPFVPAAVAGALTAKFAK</sequence>
<comment type="subunit">
    <text evidence="9">Homohexamer.</text>
</comment>
<evidence type="ECO:0000256" key="4">
    <source>
        <dbReference type="ARBA" id="ARBA00022741"/>
    </source>
</evidence>
<gene>
    <name evidence="9 11" type="primary">coaD</name>
    <name evidence="11" type="ORF">BQ8794_90167</name>
</gene>
<dbReference type="CDD" id="cd02163">
    <property type="entry name" value="PPAT"/>
    <property type="match status" value="1"/>
</dbReference>
<dbReference type="NCBIfam" id="TIGR01510">
    <property type="entry name" value="coaD_prev_kdtB"/>
    <property type="match status" value="1"/>
</dbReference>
<dbReference type="InterPro" id="IPR001980">
    <property type="entry name" value="PPAT"/>
</dbReference>
<comment type="cofactor">
    <cofactor evidence="9">
        <name>Mg(2+)</name>
        <dbReference type="ChEBI" id="CHEBI:18420"/>
    </cofactor>
</comment>
<evidence type="ECO:0000259" key="10">
    <source>
        <dbReference type="Pfam" id="PF01467"/>
    </source>
</evidence>
<dbReference type="RefSeq" id="WP_077384030.1">
    <property type="nucleotide sequence ID" value="NZ_FTPD01000082.1"/>
</dbReference>
<name>A0A1R3VM83_9HYPH</name>
<dbReference type="InterPro" id="IPR014729">
    <property type="entry name" value="Rossmann-like_a/b/a_fold"/>
</dbReference>
<feature type="binding site" evidence="9">
    <location>
        <begin position="11"/>
        <end position="12"/>
    </location>
    <ligand>
        <name>ATP</name>
        <dbReference type="ChEBI" id="CHEBI:30616"/>
    </ligand>
</feature>
<dbReference type="STRING" id="1631249.BQ8794_90167"/>
<dbReference type="PANTHER" id="PTHR21342:SF1">
    <property type="entry name" value="PHOSPHOPANTETHEINE ADENYLYLTRANSFERASE"/>
    <property type="match status" value="1"/>
</dbReference>